<dbReference type="EMBL" id="VYZN01000009">
    <property type="protein sequence ID" value="KAE9542695.1"/>
    <property type="molecule type" value="Genomic_DNA"/>
</dbReference>
<dbReference type="OrthoDB" id="10636527at2759"/>
<comment type="caution">
    <text evidence="2">The sequence shown here is derived from an EMBL/GenBank/DDBJ whole genome shotgun (WGS) entry which is preliminary data.</text>
</comment>
<keyword evidence="3" id="KW-1185">Reference proteome</keyword>
<keyword evidence="1" id="KW-1133">Transmembrane helix</keyword>
<name>A0A6G0U0S4_APHGL</name>
<proteinExistence type="predicted"/>
<keyword evidence="1" id="KW-0812">Transmembrane</keyword>
<gene>
    <name evidence="2" type="ORF">AGLY_002606</name>
</gene>
<evidence type="ECO:0000313" key="2">
    <source>
        <dbReference type="EMBL" id="KAE9542695.1"/>
    </source>
</evidence>
<reference evidence="2 3" key="1">
    <citation type="submission" date="2019-08" db="EMBL/GenBank/DDBJ databases">
        <title>The genome of the soybean aphid Biotype 1, its phylome, world population structure and adaptation to the North American continent.</title>
        <authorList>
            <person name="Giordano R."/>
            <person name="Donthu R.K."/>
            <person name="Hernandez A.G."/>
            <person name="Wright C.L."/>
            <person name="Zimin A.V."/>
        </authorList>
    </citation>
    <scope>NUCLEOTIDE SEQUENCE [LARGE SCALE GENOMIC DNA]</scope>
    <source>
        <tissue evidence="2">Whole aphids</tissue>
    </source>
</reference>
<feature type="transmembrane region" description="Helical" evidence="1">
    <location>
        <begin position="6"/>
        <end position="25"/>
    </location>
</feature>
<evidence type="ECO:0000256" key="1">
    <source>
        <dbReference type="SAM" id="Phobius"/>
    </source>
</evidence>
<dbReference type="Proteomes" id="UP000475862">
    <property type="component" value="Unassembled WGS sequence"/>
</dbReference>
<organism evidence="2 3">
    <name type="scientific">Aphis glycines</name>
    <name type="common">Soybean aphid</name>
    <dbReference type="NCBI Taxonomy" id="307491"/>
    <lineage>
        <taxon>Eukaryota</taxon>
        <taxon>Metazoa</taxon>
        <taxon>Ecdysozoa</taxon>
        <taxon>Arthropoda</taxon>
        <taxon>Hexapoda</taxon>
        <taxon>Insecta</taxon>
        <taxon>Pterygota</taxon>
        <taxon>Neoptera</taxon>
        <taxon>Paraneoptera</taxon>
        <taxon>Hemiptera</taxon>
        <taxon>Sternorrhyncha</taxon>
        <taxon>Aphidomorpha</taxon>
        <taxon>Aphidoidea</taxon>
        <taxon>Aphididae</taxon>
        <taxon>Aphidini</taxon>
        <taxon>Aphis</taxon>
        <taxon>Aphis</taxon>
    </lineage>
</organism>
<feature type="transmembrane region" description="Helical" evidence="1">
    <location>
        <begin position="75"/>
        <end position="94"/>
    </location>
</feature>
<evidence type="ECO:0000313" key="3">
    <source>
        <dbReference type="Proteomes" id="UP000475862"/>
    </source>
</evidence>
<sequence length="241" mass="27977">MHTLCLQVYSIAIQNMCVIWIYIDVREKICHHIIMIALHVISWYSCTHTLHLCKHIIILKLGKLRRPIQKISSPTVYCLSYTPILCIFLTHVFIHIERFDVLERNISGLIIFNQVLVHTQWHTPVGNPKTKYLSGPGLKCFILFTTYLAAHSETFSALSIIISLMIFIHPYTCSLYNDLLVFNKIHIRRQSPRYCSTKTLIVGNLPNPIRLTLYYGLIQSQRHNIIVHAEFRSSKSVSYGR</sequence>
<accession>A0A6G0U0S4</accession>
<dbReference type="AlphaFoldDB" id="A0A6G0U0S4"/>
<protein>
    <submittedName>
        <fullName evidence="2">Uncharacterized protein</fullName>
    </submittedName>
</protein>
<feature type="transmembrane region" description="Helical" evidence="1">
    <location>
        <begin position="155"/>
        <end position="179"/>
    </location>
</feature>
<keyword evidence="1" id="KW-0472">Membrane</keyword>